<dbReference type="Pfam" id="PF08361">
    <property type="entry name" value="TetR_C_2"/>
    <property type="match status" value="1"/>
</dbReference>
<feature type="DNA-binding region" description="H-T-H motif" evidence="5">
    <location>
        <begin position="33"/>
        <end position="52"/>
    </location>
</feature>
<evidence type="ECO:0000256" key="2">
    <source>
        <dbReference type="ARBA" id="ARBA00023015"/>
    </source>
</evidence>
<evidence type="ECO:0000256" key="3">
    <source>
        <dbReference type="ARBA" id="ARBA00023125"/>
    </source>
</evidence>
<evidence type="ECO:0000259" key="6">
    <source>
        <dbReference type="PROSITE" id="PS50977"/>
    </source>
</evidence>
<dbReference type="SUPFAM" id="SSF46689">
    <property type="entry name" value="Homeodomain-like"/>
    <property type="match status" value="1"/>
</dbReference>
<dbReference type="PANTHER" id="PTHR30055">
    <property type="entry name" value="HTH-TYPE TRANSCRIPTIONAL REGULATOR RUTR"/>
    <property type="match status" value="1"/>
</dbReference>
<dbReference type="PANTHER" id="PTHR30055:SF240">
    <property type="entry name" value="HTH-TYPE TRANSCRIPTIONAL REGULATOR ACRR"/>
    <property type="match status" value="1"/>
</dbReference>
<dbReference type="PRINTS" id="PR00455">
    <property type="entry name" value="HTHTETR"/>
</dbReference>
<dbReference type="PROSITE" id="PS01081">
    <property type="entry name" value="HTH_TETR_1"/>
    <property type="match status" value="1"/>
</dbReference>
<proteinExistence type="predicted"/>
<keyword evidence="3 5" id="KW-0238">DNA-binding</keyword>
<dbReference type="AlphaFoldDB" id="A0A6M3ZU69"/>
<evidence type="ECO:0000256" key="5">
    <source>
        <dbReference type="PROSITE-ProRule" id="PRU00335"/>
    </source>
</evidence>
<evidence type="ECO:0000256" key="1">
    <source>
        <dbReference type="ARBA" id="ARBA00022491"/>
    </source>
</evidence>
<evidence type="ECO:0000313" key="7">
    <source>
        <dbReference type="EMBL" id="QJQ01450.1"/>
    </source>
</evidence>
<feature type="domain" description="HTH tetR-type" evidence="6">
    <location>
        <begin position="10"/>
        <end position="70"/>
    </location>
</feature>
<dbReference type="InterPro" id="IPR013572">
    <property type="entry name" value="Tscrpt_reg_MAATS_C"/>
</dbReference>
<dbReference type="GO" id="GO:0000976">
    <property type="term" value="F:transcription cis-regulatory region binding"/>
    <property type="evidence" value="ECO:0007669"/>
    <property type="project" value="TreeGrafter"/>
</dbReference>
<dbReference type="GO" id="GO:0003700">
    <property type="term" value="F:DNA-binding transcription factor activity"/>
    <property type="evidence" value="ECO:0007669"/>
    <property type="project" value="TreeGrafter"/>
</dbReference>
<protein>
    <submittedName>
        <fullName evidence="7">TetR family transcriptional regulator</fullName>
    </submittedName>
</protein>
<dbReference type="SUPFAM" id="SSF48498">
    <property type="entry name" value="Tetracyclin repressor-like, C-terminal domain"/>
    <property type="match status" value="1"/>
</dbReference>
<dbReference type="PROSITE" id="PS50977">
    <property type="entry name" value="HTH_TETR_2"/>
    <property type="match status" value="1"/>
</dbReference>
<evidence type="ECO:0000313" key="8">
    <source>
        <dbReference type="Proteomes" id="UP000501648"/>
    </source>
</evidence>
<sequence>MARRTKTDAMATRDKILDCAESLFVQRGVSRTTLQDIADAAGVTRGAIYWHFMDKADLFGAMLHRAKMPFESAMQALNESGAHDPLGDLEKYALIVFRLAETDLRARRVFEIATLKVEYVDDMSEVRTRRAEMTAQWMVHAESKLRSAIESGHVADRVDVRNAALGLWALIDGLLRAWVVEPTAFSLSVEGKPIVATFLAAIRDKSGALRSDVMHTDSTLLYR</sequence>
<dbReference type="RefSeq" id="WP_017450486.1">
    <property type="nucleotide sequence ID" value="NZ_CP008956.1"/>
</dbReference>
<dbReference type="InterPro" id="IPR036271">
    <property type="entry name" value="Tet_transcr_reg_TetR-rel_C_sf"/>
</dbReference>
<dbReference type="InterPro" id="IPR023772">
    <property type="entry name" value="DNA-bd_HTH_TetR-type_CS"/>
</dbReference>
<accession>A0A6M3ZU69</accession>
<gene>
    <name evidence="7" type="ORF">C798_14755</name>
</gene>
<dbReference type="InterPro" id="IPR001647">
    <property type="entry name" value="HTH_TetR"/>
</dbReference>
<dbReference type="EMBL" id="CP008956">
    <property type="protein sequence ID" value="QJQ01450.1"/>
    <property type="molecule type" value="Genomic_DNA"/>
</dbReference>
<dbReference type="InterPro" id="IPR050109">
    <property type="entry name" value="HTH-type_TetR-like_transc_reg"/>
</dbReference>
<organism evidence="7 8">
    <name type="scientific">Herbaspirillum rubrisubalbicans Os34</name>
    <dbReference type="NCBI Taxonomy" id="1235827"/>
    <lineage>
        <taxon>Bacteria</taxon>
        <taxon>Pseudomonadati</taxon>
        <taxon>Pseudomonadota</taxon>
        <taxon>Betaproteobacteria</taxon>
        <taxon>Burkholderiales</taxon>
        <taxon>Oxalobacteraceae</taxon>
        <taxon>Herbaspirillum</taxon>
    </lineage>
</organism>
<keyword evidence="2" id="KW-0805">Transcription regulation</keyword>
<name>A0A6M3ZU69_9BURK</name>
<dbReference type="InterPro" id="IPR009057">
    <property type="entry name" value="Homeodomain-like_sf"/>
</dbReference>
<dbReference type="Pfam" id="PF00440">
    <property type="entry name" value="TetR_N"/>
    <property type="match status" value="1"/>
</dbReference>
<dbReference type="Proteomes" id="UP000501648">
    <property type="component" value="Chromosome"/>
</dbReference>
<dbReference type="Gene3D" id="1.10.357.10">
    <property type="entry name" value="Tetracycline Repressor, domain 2"/>
    <property type="match status" value="1"/>
</dbReference>
<keyword evidence="1" id="KW-0678">Repressor</keyword>
<evidence type="ECO:0000256" key="4">
    <source>
        <dbReference type="ARBA" id="ARBA00023163"/>
    </source>
</evidence>
<keyword evidence="4" id="KW-0804">Transcription</keyword>
<reference evidence="7 8" key="1">
    <citation type="journal article" date="2012" name="J. Bacteriol.">
        <title>Genome sequence of the pathogenic Herbaspirillum seropedicae strain Os34, isolated from rice roots.</title>
        <authorList>
            <person name="Ye W."/>
            <person name="Ye S."/>
            <person name="Liu J."/>
            <person name="Chang S."/>
            <person name="Chen M."/>
            <person name="Zhu B."/>
            <person name="Guo L."/>
            <person name="An Q."/>
        </authorList>
    </citation>
    <scope>NUCLEOTIDE SEQUENCE [LARGE SCALE GENOMIC DNA]</scope>
    <source>
        <strain evidence="7 8">Os34</strain>
    </source>
</reference>